<protein>
    <submittedName>
        <fullName evidence="1">Uncharacterized protein</fullName>
    </submittedName>
</protein>
<dbReference type="EMBL" id="QLYR01000001">
    <property type="protein sequence ID" value="RAQ30715.1"/>
    <property type="molecule type" value="Genomic_DNA"/>
</dbReference>
<gene>
    <name evidence="1" type="ORF">DPQ25_04325</name>
</gene>
<comment type="caution">
    <text evidence="1">The sequence shown here is derived from an EMBL/GenBank/DDBJ whole genome shotgun (WGS) entry which is preliminary data.</text>
</comment>
<dbReference type="Proteomes" id="UP000249377">
    <property type="component" value="Unassembled WGS sequence"/>
</dbReference>
<evidence type="ECO:0000313" key="2">
    <source>
        <dbReference type="Proteomes" id="UP000249377"/>
    </source>
</evidence>
<dbReference type="RefSeq" id="WP_112331910.1">
    <property type="nucleotide sequence ID" value="NZ_QLYR01000001.1"/>
</dbReference>
<proteinExistence type="predicted"/>
<sequence length="138" mass="16109">MWKKHTAQKWVPNIVTVVDKPEQTVKYSVYKMYWYTTGTWEETRDPDGFHAWAESKEGSLYPLYYPYQKPEDNPLFIGYDKNGHATYTNGRTIIGPYDETAPAVTHEEDHGYYETYTDYYYCGCGAKKVACKRLKNSG</sequence>
<name>A0A328UPD4_9FIRM</name>
<accession>A0A328UPD4</accession>
<organism evidence="1 2">
    <name type="scientific">Hydrogeniiclostridium mannosilyticum</name>
    <dbReference type="NCBI Taxonomy" id="2764322"/>
    <lineage>
        <taxon>Bacteria</taxon>
        <taxon>Bacillati</taxon>
        <taxon>Bacillota</taxon>
        <taxon>Clostridia</taxon>
        <taxon>Eubacteriales</taxon>
        <taxon>Acutalibacteraceae</taxon>
        <taxon>Hydrogeniiclostridium</taxon>
    </lineage>
</organism>
<evidence type="ECO:0000313" key="1">
    <source>
        <dbReference type="EMBL" id="RAQ30715.1"/>
    </source>
</evidence>
<keyword evidence="2" id="KW-1185">Reference proteome</keyword>
<reference evidence="1 2" key="1">
    <citation type="submission" date="2018-06" db="EMBL/GenBank/DDBJ databases">
        <title>Noncontiguous genome sequence of Ruminococcaceae bacterium ASD2818.</title>
        <authorList>
            <person name="Chaplin A.V."/>
            <person name="Sokolova S.R."/>
            <person name="Kochetkova T.O."/>
            <person name="Goltsov A.Y."/>
            <person name="Trofimov D.Y."/>
            <person name="Efimov B.A."/>
        </authorList>
    </citation>
    <scope>NUCLEOTIDE SEQUENCE [LARGE SCALE GENOMIC DNA]</scope>
    <source>
        <strain evidence="1 2">ASD2818</strain>
    </source>
</reference>
<dbReference type="AlphaFoldDB" id="A0A328UPD4"/>